<comment type="caution">
    <text evidence="1">The sequence shown here is derived from an EMBL/GenBank/DDBJ whole genome shotgun (WGS) entry which is preliminary data.</text>
</comment>
<keyword evidence="2" id="KW-1185">Reference proteome</keyword>
<accession>A0A7X1KQV6</accession>
<evidence type="ECO:0000313" key="2">
    <source>
        <dbReference type="Proteomes" id="UP000551327"/>
    </source>
</evidence>
<dbReference type="Pfam" id="PF04338">
    <property type="entry name" value="DUF481"/>
    <property type="match status" value="1"/>
</dbReference>
<dbReference type="Proteomes" id="UP000551327">
    <property type="component" value="Unassembled WGS sequence"/>
</dbReference>
<protein>
    <submittedName>
        <fullName evidence="1">DUF481 domain-containing protein</fullName>
    </submittedName>
</protein>
<proteinExistence type="predicted"/>
<name>A0A7X1KQV6_9SPHN</name>
<evidence type="ECO:0000313" key="1">
    <source>
        <dbReference type="EMBL" id="MBC2670124.1"/>
    </source>
</evidence>
<dbReference type="InterPro" id="IPR007433">
    <property type="entry name" value="DUF481"/>
</dbReference>
<dbReference type="EMBL" id="JACLAX010000014">
    <property type="protein sequence ID" value="MBC2670124.1"/>
    <property type="molecule type" value="Genomic_DNA"/>
</dbReference>
<gene>
    <name evidence="1" type="ORF">H7F53_13295</name>
</gene>
<sequence>MLGAVALTHNEQALQAVAAYLRRTLPRAGGAIDAWLKWNVRAGSLIPPVPAAMQASNVAAEVADIRPRVTWSGEGELGAFTSTGSAPATGFLGAFKLAGEGGNWRVGTSGRVDFQKTSNVVAREQIRLTVEPNYKFNGRGYLFGLGQFEEDRFQGFTGRYSLSGGLGYSLLAGPDHKLSVKAGPAWRLTLPVSGPRDSALAGVALVDLKLKLNQALRFSQEASAYFDAERQTYYTLAAVDSQLTGQLKARLSYMVQHEAGEQLGQSLTDTTSRLTLVYGF</sequence>
<organism evidence="1 2">
    <name type="scientific">Novosphingobium piscinae</name>
    <dbReference type="NCBI Taxonomy" id="1507448"/>
    <lineage>
        <taxon>Bacteria</taxon>
        <taxon>Pseudomonadati</taxon>
        <taxon>Pseudomonadota</taxon>
        <taxon>Alphaproteobacteria</taxon>
        <taxon>Sphingomonadales</taxon>
        <taxon>Sphingomonadaceae</taxon>
        <taxon>Novosphingobium</taxon>
    </lineage>
</organism>
<reference evidence="1 2" key="1">
    <citation type="submission" date="2020-08" db="EMBL/GenBank/DDBJ databases">
        <title>The genome sequence of type strain Novosphingobium piscinae KCTC 42194.</title>
        <authorList>
            <person name="Liu Y."/>
        </authorList>
    </citation>
    <scope>NUCLEOTIDE SEQUENCE [LARGE SCALE GENOMIC DNA]</scope>
    <source>
        <strain evidence="1 2">KCTC 42194</strain>
    </source>
</reference>
<dbReference type="AlphaFoldDB" id="A0A7X1KQV6"/>